<dbReference type="AlphaFoldDB" id="A8NA20"/>
<dbReference type="InterPro" id="IPR029058">
    <property type="entry name" value="AB_hydrolase_fold"/>
</dbReference>
<accession>A8NA20</accession>
<gene>
    <name evidence="2" type="ORF">CC1G_05747</name>
</gene>
<dbReference type="STRING" id="240176.A8NA20"/>
<dbReference type="InParanoid" id="A8NA20"/>
<keyword evidence="1" id="KW-0732">Signal</keyword>
<dbReference type="KEGG" id="cci:CC1G_05747"/>
<protein>
    <submittedName>
        <fullName evidence="2">Uncharacterized protein</fullName>
    </submittedName>
</protein>
<comment type="caution">
    <text evidence="2">The sequence shown here is derived from an EMBL/GenBank/DDBJ whole genome shotgun (WGS) entry which is preliminary data.</text>
</comment>
<evidence type="ECO:0000256" key="1">
    <source>
        <dbReference type="SAM" id="SignalP"/>
    </source>
</evidence>
<dbReference type="VEuPathDB" id="FungiDB:CC1G_05747"/>
<evidence type="ECO:0000313" key="2">
    <source>
        <dbReference type="EMBL" id="EAU90209.1"/>
    </source>
</evidence>
<organism evidence="2 3">
    <name type="scientific">Coprinopsis cinerea (strain Okayama-7 / 130 / ATCC MYA-4618 / FGSC 9003)</name>
    <name type="common">Inky cap fungus</name>
    <name type="synonym">Hormographiella aspergillata</name>
    <dbReference type="NCBI Taxonomy" id="240176"/>
    <lineage>
        <taxon>Eukaryota</taxon>
        <taxon>Fungi</taxon>
        <taxon>Dikarya</taxon>
        <taxon>Basidiomycota</taxon>
        <taxon>Agaricomycotina</taxon>
        <taxon>Agaricomycetes</taxon>
        <taxon>Agaricomycetidae</taxon>
        <taxon>Agaricales</taxon>
        <taxon>Agaricineae</taxon>
        <taxon>Psathyrellaceae</taxon>
        <taxon>Coprinopsis</taxon>
    </lineage>
</organism>
<proteinExistence type="predicted"/>
<sequence>MNLFTVAFLFLATALVALAKPIASNCPATPDLPVEDLPSVTALHDPFTFLNGQKVVTKDDWACRREEILDLVQKYEFGTLPPKATILSAVVDWYNFSRAVDITVGHEGKEFNFTSFFTLPIEPTVEAHTHYSSPLPPMPPHSASTSTTTSFTPTSITAVHASATSLRRFMVEITACPRPANAPGLLASLSTRYSSYRWKRSRSTSPALVSADVAGTRASEFYIR</sequence>
<dbReference type="EMBL" id="AACS02000007">
    <property type="protein sequence ID" value="EAU90209.1"/>
    <property type="molecule type" value="Genomic_DNA"/>
</dbReference>
<feature type="chain" id="PRO_5002724492" evidence="1">
    <location>
        <begin position="20"/>
        <end position="224"/>
    </location>
</feature>
<reference evidence="2 3" key="1">
    <citation type="journal article" date="2010" name="Proc. Natl. Acad. Sci. U.S.A.">
        <title>Insights into evolution of multicellular fungi from the assembled chromosomes of the mushroom Coprinopsis cinerea (Coprinus cinereus).</title>
        <authorList>
            <person name="Stajich J.E."/>
            <person name="Wilke S.K."/>
            <person name="Ahren D."/>
            <person name="Au C.H."/>
            <person name="Birren B.W."/>
            <person name="Borodovsky M."/>
            <person name="Burns C."/>
            <person name="Canback B."/>
            <person name="Casselton L.A."/>
            <person name="Cheng C.K."/>
            <person name="Deng J."/>
            <person name="Dietrich F.S."/>
            <person name="Fargo D.C."/>
            <person name="Farman M.L."/>
            <person name="Gathman A.C."/>
            <person name="Goldberg J."/>
            <person name="Guigo R."/>
            <person name="Hoegger P.J."/>
            <person name="Hooker J.B."/>
            <person name="Huggins A."/>
            <person name="James T.Y."/>
            <person name="Kamada T."/>
            <person name="Kilaru S."/>
            <person name="Kodira C."/>
            <person name="Kues U."/>
            <person name="Kupfer D."/>
            <person name="Kwan H.S."/>
            <person name="Lomsadze A."/>
            <person name="Li W."/>
            <person name="Lilly W.W."/>
            <person name="Ma L.J."/>
            <person name="Mackey A.J."/>
            <person name="Manning G."/>
            <person name="Martin F."/>
            <person name="Muraguchi H."/>
            <person name="Natvig D.O."/>
            <person name="Palmerini H."/>
            <person name="Ramesh M.A."/>
            <person name="Rehmeyer C.J."/>
            <person name="Roe B.A."/>
            <person name="Shenoy N."/>
            <person name="Stanke M."/>
            <person name="Ter-Hovhannisyan V."/>
            <person name="Tunlid A."/>
            <person name="Velagapudi R."/>
            <person name="Vision T.J."/>
            <person name="Zeng Q."/>
            <person name="Zolan M.E."/>
            <person name="Pukkila P.J."/>
        </authorList>
    </citation>
    <scope>NUCLEOTIDE SEQUENCE [LARGE SCALE GENOMIC DNA]</scope>
    <source>
        <strain evidence="3">Okayama-7 / 130 / ATCC MYA-4618 / FGSC 9003</strain>
    </source>
</reference>
<dbReference type="GeneID" id="6008150"/>
<dbReference type="RefSeq" id="XP_001831676.1">
    <property type="nucleotide sequence ID" value="XM_001831624.1"/>
</dbReference>
<name>A8NA20_COPC7</name>
<dbReference type="Proteomes" id="UP000001861">
    <property type="component" value="Unassembled WGS sequence"/>
</dbReference>
<dbReference type="Gene3D" id="3.40.50.1820">
    <property type="entry name" value="alpha/beta hydrolase"/>
    <property type="match status" value="1"/>
</dbReference>
<keyword evidence="3" id="KW-1185">Reference proteome</keyword>
<evidence type="ECO:0000313" key="3">
    <source>
        <dbReference type="Proteomes" id="UP000001861"/>
    </source>
</evidence>
<feature type="signal peptide" evidence="1">
    <location>
        <begin position="1"/>
        <end position="19"/>
    </location>
</feature>